<dbReference type="Gene3D" id="3.30.310.210">
    <property type="match status" value="2"/>
</dbReference>
<feature type="compositionally biased region" description="Basic and acidic residues" evidence="3">
    <location>
        <begin position="54"/>
        <end position="67"/>
    </location>
</feature>
<accession>A0A7N0ZS76</accession>
<dbReference type="InterPro" id="IPR004087">
    <property type="entry name" value="KH_dom"/>
</dbReference>
<feature type="region of interest" description="Disordered" evidence="3">
    <location>
        <begin position="496"/>
        <end position="559"/>
    </location>
</feature>
<keyword evidence="1" id="KW-0677">Repeat</keyword>
<keyword evidence="6" id="KW-1185">Reference proteome</keyword>
<reference evidence="5" key="1">
    <citation type="submission" date="2021-01" db="UniProtKB">
        <authorList>
            <consortium name="EnsemblPlants"/>
        </authorList>
    </citation>
    <scope>IDENTIFICATION</scope>
</reference>
<dbReference type="InterPro" id="IPR004088">
    <property type="entry name" value="KH_dom_type_1"/>
</dbReference>
<dbReference type="OMA" id="WQIMGNI"/>
<protein>
    <recommendedName>
        <fullName evidence="4">K Homology domain-containing protein</fullName>
    </recommendedName>
</protein>
<dbReference type="InterPro" id="IPR036612">
    <property type="entry name" value="KH_dom_type_1_sf"/>
</dbReference>
<evidence type="ECO:0000256" key="3">
    <source>
        <dbReference type="SAM" id="MobiDB-lite"/>
    </source>
</evidence>
<evidence type="ECO:0000256" key="1">
    <source>
        <dbReference type="ARBA" id="ARBA00022737"/>
    </source>
</evidence>
<organism evidence="5 6">
    <name type="scientific">Kalanchoe fedtschenkoi</name>
    <name type="common">Lavender scallops</name>
    <name type="synonym">South American air plant</name>
    <dbReference type="NCBI Taxonomy" id="63787"/>
    <lineage>
        <taxon>Eukaryota</taxon>
        <taxon>Viridiplantae</taxon>
        <taxon>Streptophyta</taxon>
        <taxon>Embryophyta</taxon>
        <taxon>Tracheophyta</taxon>
        <taxon>Spermatophyta</taxon>
        <taxon>Magnoliopsida</taxon>
        <taxon>eudicotyledons</taxon>
        <taxon>Gunneridae</taxon>
        <taxon>Pentapetalae</taxon>
        <taxon>Saxifragales</taxon>
        <taxon>Crassulaceae</taxon>
        <taxon>Kalanchoe</taxon>
    </lineage>
</organism>
<dbReference type="Gramene" id="Kaladp0023s0102.1.v1.1">
    <property type="protein sequence ID" value="Kaladp0023s0102.1.v1.1"/>
    <property type="gene ID" value="Kaladp0023s0102.v1.1"/>
</dbReference>
<dbReference type="PROSITE" id="PS50084">
    <property type="entry name" value="KH_TYPE_1"/>
    <property type="match status" value="3"/>
</dbReference>
<dbReference type="GO" id="GO:0003723">
    <property type="term" value="F:RNA binding"/>
    <property type="evidence" value="ECO:0007669"/>
    <property type="project" value="UniProtKB-UniRule"/>
</dbReference>
<dbReference type="Proteomes" id="UP000594263">
    <property type="component" value="Unplaced"/>
</dbReference>
<feature type="region of interest" description="Disordered" evidence="3">
    <location>
        <begin position="49"/>
        <end position="71"/>
    </location>
</feature>
<feature type="compositionally biased region" description="Basic and acidic residues" evidence="3">
    <location>
        <begin position="290"/>
        <end position="301"/>
    </location>
</feature>
<dbReference type="EnsemblPlants" id="Kaladp0023s0102.1.v1.1">
    <property type="protein sequence ID" value="Kaladp0023s0102.1.v1.1"/>
    <property type="gene ID" value="Kaladp0023s0102.v1.1"/>
</dbReference>
<evidence type="ECO:0000313" key="5">
    <source>
        <dbReference type="EnsemblPlants" id="Kaladp0023s0102.1.v1.1"/>
    </source>
</evidence>
<feature type="domain" description="K Homology" evidence="4">
    <location>
        <begin position="307"/>
        <end position="381"/>
    </location>
</feature>
<proteinExistence type="predicted"/>
<feature type="domain" description="K Homology" evidence="4">
    <location>
        <begin position="77"/>
        <end position="147"/>
    </location>
</feature>
<dbReference type="SMART" id="SM00322">
    <property type="entry name" value="KH"/>
    <property type="match status" value="3"/>
</dbReference>
<dbReference type="SUPFAM" id="SSF54791">
    <property type="entry name" value="Eukaryotic type KH-domain (KH-domain type I)"/>
    <property type="match status" value="3"/>
</dbReference>
<feature type="region of interest" description="Disordered" evidence="3">
    <location>
        <begin position="272"/>
        <end position="301"/>
    </location>
</feature>
<evidence type="ECO:0000256" key="2">
    <source>
        <dbReference type="PROSITE-ProRule" id="PRU00117"/>
    </source>
</evidence>
<feature type="compositionally biased region" description="Polar residues" evidence="3">
    <location>
        <begin position="519"/>
        <end position="534"/>
    </location>
</feature>
<name>A0A7N0ZS76_KALFE</name>
<dbReference type="PANTHER" id="PTHR10288">
    <property type="entry name" value="KH DOMAIN CONTAINING RNA BINDING PROTEIN"/>
    <property type="match status" value="1"/>
</dbReference>
<dbReference type="AlphaFoldDB" id="A0A7N0ZS76"/>
<evidence type="ECO:0000313" key="6">
    <source>
        <dbReference type="Proteomes" id="UP000594263"/>
    </source>
</evidence>
<feature type="domain" description="K Homology" evidence="4">
    <location>
        <begin position="566"/>
        <end position="638"/>
    </location>
</feature>
<keyword evidence="2" id="KW-0694">RNA-binding</keyword>
<evidence type="ECO:0000259" key="4">
    <source>
        <dbReference type="SMART" id="SM00322"/>
    </source>
</evidence>
<dbReference type="Pfam" id="PF00013">
    <property type="entry name" value="KH_1"/>
    <property type="match status" value="3"/>
</dbReference>
<sequence>MDSQEKKNEPSAGSKAGLLATVSSGISFFGNAVHQSVITLLGKEGVKVTSPQAGKEKDAAATDESKQEVSSNCTKPSTAALRLLCPALTAGGVIGHGGRVVQNMERELGVRIKFSAAVPRCGERIATVVGSTDVCRTVRLRRRSCQKGEVVEEEEVVQVSAVQEALLGVFERMLEVEGQAGGGATVSCRLLADEMQSAILLGKCTRTIFNIFRPAGASFQILSAGENPACASPADRIVNISGEVFVVMKALLTASEVLQDHPPMRHGPVVTRVQTQASPDPNAGGSAAKETGRRDSNCSAGQDDKPCNVVFKMICSNNEAKAVIGKGWSTMTSLQNESGAFIRFGPAVGGHRIATISAMEGFRSSYSQAQNAVVRIVAKLAEVTARESYGCTPERITVRLVITPAQADRFRHKEFLLSEIRDAEIQILEGHGLGLASLATDKILSVAGEYMAVQKALLRVTKEIRDGYFSSSSLEGAGAPNGLSCAIPDIDTSGKNKNKNSNFITRRESFHKPPGISPESKTSGESHVQGSNGSSGHGHLPQRKENGRGKMLQSDPQSVNRCRAAAKVTVQVEVPAHAFDSVWGVNGANILRIREISAADVQVQAPPPPGGQTKHTVVVSGEPIQVLAAQSLLQAFIQDAS</sequence>
<dbReference type="Gene3D" id="3.30.1370.10">
    <property type="entry name" value="K Homology domain, type 1"/>
    <property type="match status" value="1"/>
</dbReference>